<dbReference type="OrthoDB" id="7619725at2"/>
<dbReference type="CDD" id="cd11614">
    <property type="entry name" value="SAF_CpaB_FlgA_like"/>
    <property type="match status" value="1"/>
</dbReference>
<evidence type="ECO:0000256" key="2">
    <source>
        <dbReference type="ARBA" id="ARBA00022729"/>
    </source>
</evidence>
<evidence type="ECO:0000259" key="5">
    <source>
        <dbReference type="SMART" id="SM00858"/>
    </source>
</evidence>
<protein>
    <recommendedName>
        <fullName evidence="4">Flagella basal body P-ring formation protein FlgA</fullName>
    </recommendedName>
</protein>
<dbReference type="Proteomes" id="UP000054935">
    <property type="component" value="Unassembled WGS sequence"/>
</dbReference>
<feature type="signal peptide" evidence="4">
    <location>
        <begin position="1"/>
        <end position="17"/>
    </location>
</feature>
<evidence type="ECO:0000256" key="1">
    <source>
        <dbReference type="ARBA" id="ARBA00004418"/>
    </source>
</evidence>
<evidence type="ECO:0000313" key="6">
    <source>
        <dbReference type="EMBL" id="CUH79711.1"/>
    </source>
</evidence>
<keyword evidence="7" id="KW-1185">Reference proteome</keyword>
<reference evidence="6 7" key="1">
    <citation type="submission" date="2015-09" db="EMBL/GenBank/DDBJ databases">
        <authorList>
            <consortium name="Swine Surveillance"/>
        </authorList>
    </citation>
    <scope>NUCLEOTIDE SEQUENCE [LARGE SCALE GENOMIC DNA]</scope>
    <source>
        <strain evidence="6 7">CECT 7648</strain>
    </source>
</reference>
<keyword evidence="3 4" id="KW-0574">Periplasm</keyword>
<feature type="domain" description="SAF" evidence="5">
    <location>
        <begin position="17"/>
        <end position="75"/>
    </location>
</feature>
<keyword evidence="6" id="KW-0966">Cell projection</keyword>
<dbReference type="Pfam" id="PF13144">
    <property type="entry name" value="ChapFlgA"/>
    <property type="match status" value="1"/>
</dbReference>
<comment type="function">
    <text evidence="4">Involved in the assembly process of the P-ring formation. It may associate with FlgF on the rod constituting a structure essential for the P-ring assembly or may act as a modulator protein for the P-ring assembly.</text>
</comment>
<dbReference type="Gene3D" id="2.30.30.760">
    <property type="match status" value="1"/>
</dbReference>
<comment type="similarity">
    <text evidence="4">Belongs to the FlgA family.</text>
</comment>
<sequence>MRLACAIALILSGPAVADTVVATRTIRPQEILSPQDLRVDPAIVPGAFESIDEVVGQEALYAIYPGRAVMRSAVGEPALIERNQVVELIYNAGGLRIVAEGRALARGAEGERIRVMNLSSKTTLFGTISSTGAVIVSK</sequence>
<evidence type="ECO:0000256" key="3">
    <source>
        <dbReference type="ARBA" id="ARBA00022764"/>
    </source>
</evidence>
<dbReference type="PANTHER" id="PTHR36307:SF1">
    <property type="entry name" value="FLAGELLA BASAL BODY P-RING FORMATION PROTEIN FLGA"/>
    <property type="match status" value="1"/>
</dbReference>
<evidence type="ECO:0000313" key="7">
    <source>
        <dbReference type="Proteomes" id="UP000054935"/>
    </source>
</evidence>
<dbReference type="PANTHER" id="PTHR36307">
    <property type="entry name" value="FLAGELLA BASAL BODY P-RING FORMATION PROTEIN FLGA"/>
    <property type="match status" value="1"/>
</dbReference>
<dbReference type="STRING" id="441103.TRN7648_02609"/>
<dbReference type="Gene3D" id="3.90.1210.10">
    <property type="entry name" value="Antifreeze-like/N-acetylneuraminic acid synthase C-terminal domain"/>
    <property type="match status" value="1"/>
</dbReference>
<dbReference type="InterPro" id="IPR013974">
    <property type="entry name" value="SAF"/>
</dbReference>
<dbReference type="EMBL" id="CYSE01000004">
    <property type="protein sequence ID" value="CUH79711.1"/>
    <property type="molecule type" value="Genomic_DNA"/>
</dbReference>
<comment type="subcellular location">
    <subcellularLocation>
        <location evidence="1 4">Periplasm</location>
    </subcellularLocation>
</comment>
<keyword evidence="6" id="KW-0282">Flagellum</keyword>
<dbReference type="RefSeq" id="WP_058248093.1">
    <property type="nucleotide sequence ID" value="NZ_CYSE01000004.1"/>
</dbReference>
<keyword evidence="2 4" id="KW-0732">Signal</keyword>
<dbReference type="GO" id="GO:0042597">
    <property type="term" value="C:periplasmic space"/>
    <property type="evidence" value="ECO:0007669"/>
    <property type="project" value="UniProtKB-SubCell"/>
</dbReference>
<accession>A0A0P1GVP0</accession>
<proteinExistence type="inferred from homology"/>
<organism evidence="6 7">
    <name type="scientific">Tropicibacter naphthalenivorans</name>
    <dbReference type="NCBI Taxonomy" id="441103"/>
    <lineage>
        <taxon>Bacteria</taxon>
        <taxon>Pseudomonadati</taxon>
        <taxon>Pseudomonadota</taxon>
        <taxon>Alphaproteobacteria</taxon>
        <taxon>Rhodobacterales</taxon>
        <taxon>Roseobacteraceae</taxon>
        <taxon>Tropicibacter</taxon>
    </lineage>
</organism>
<dbReference type="InterPro" id="IPR017585">
    <property type="entry name" value="SAF_FlgA"/>
</dbReference>
<dbReference type="InterPro" id="IPR036732">
    <property type="entry name" value="AFP_Neu5c_C_sf"/>
</dbReference>
<keyword evidence="6" id="KW-0969">Cilium</keyword>
<feature type="chain" id="PRO_5005962944" description="Flagella basal body P-ring formation protein FlgA" evidence="4">
    <location>
        <begin position="18"/>
        <end position="138"/>
    </location>
</feature>
<name>A0A0P1GVP0_9RHOB</name>
<dbReference type="SUPFAM" id="SSF51269">
    <property type="entry name" value="AFP III-like domain"/>
    <property type="match status" value="1"/>
</dbReference>
<evidence type="ECO:0000256" key="4">
    <source>
        <dbReference type="RuleBase" id="RU362063"/>
    </source>
</evidence>
<keyword evidence="4" id="KW-1005">Bacterial flagellum biogenesis</keyword>
<dbReference type="NCBIfam" id="TIGR03170">
    <property type="entry name" value="flgA_cterm"/>
    <property type="match status" value="1"/>
</dbReference>
<dbReference type="GO" id="GO:0044780">
    <property type="term" value="P:bacterial-type flagellum assembly"/>
    <property type="evidence" value="ECO:0007669"/>
    <property type="project" value="InterPro"/>
</dbReference>
<dbReference type="InterPro" id="IPR039246">
    <property type="entry name" value="Flagellar_FlgA"/>
</dbReference>
<dbReference type="AlphaFoldDB" id="A0A0P1GVP0"/>
<gene>
    <name evidence="6" type="ORF">TRN7648_02609</name>
</gene>
<dbReference type="SMART" id="SM00858">
    <property type="entry name" value="SAF"/>
    <property type="match status" value="1"/>
</dbReference>